<comment type="subcellular location">
    <subcellularLocation>
        <location evidence="1">Cell membrane</location>
        <topology evidence="1">Multi-pass membrane protein</topology>
    </subcellularLocation>
</comment>
<organism evidence="9 11">
    <name type="scientific">Acetobacter cibinongensis</name>
    <dbReference type="NCBI Taxonomy" id="146475"/>
    <lineage>
        <taxon>Bacteria</taxon>
        <taxon>Pseudomonadati</taxon>
        <taxon>Pseudomonadota</taxon>
        <taxon>Alphaproteobacteria</taxon>
        <taxon>Acetobacterales</taxon>
        <taxon>Acetobacteraceae</taxon>
        <taxon>Acetobacter</taxon>
    </lineage>
</organism>
<feature type="transmembrane region" description="Helical" evidence="7">
    <location>
        <begin position="69"/>
        <end position="93"/>
    </location>
</feature>
<feature type="transmembrane region" description="Helical" evidence="7">
    <location>
        <begin position="391"/>
        <end position="413"/>
    </location>
</feature>
<feature type="transmembrane region" description="Helical" evidence="7">
    <location>
        <begin position="475"/>
        <end position="493"/>
    </location>
</feature>
<dbReference type="Proteomes" id="UP000032671">
    <property type="component" value="Unassembled WGS sequence"/>
</dbReference>
<keyword evidence="5 7" id="KW-0472">Membrane</keyword>
<sequence length="598" mass="65361">MAQPVPDSIHLTAARFWRLLWDPAPGRSGYALRMAGACAVVILVCEIWQVPESAVPALVTVAVWQKDRVTNVLAGVALNILIALVILLLFGLVHLTLDHPMAIVVATALLSFLFFFLGSASKLKPVAYLLALVIVYAMIAIDQAPIGEVATRALLYADLFILVPGATMVVLGLLICPSPKTLLTQEIAARLRLSLALLQHPTPALQEQATDMLRTGADSMLKYLRLAGLEKIWRKDDLACLHQAIYSSVATLTLTQALTRGNRNIAPPQEFLLTLSEMADCFSKGSYPIDITLPETPAEFAELRTILTQFCCFDTGQDIERIEKSFKKKSGFLFPDAFTNPEHVRFAVKGTAAVMCSYFLFKVLNWPGIHTCVITCFIVALPTMGEMVSKLTLRISGALVGGAMGIGSIIVFMPHLHTIAAFLCMMSAGALLASWVKTGDERISYAGLQIALAFFLSDLKSYGPTTDMTTARDRIIGILIGNFITYAVFTTFWSSSAYTKLAKPFADIFAGLKQMCTTHNLTERLVLLARTQTALAKAERTMEFASLEPAHMRAGMTHFNAYRAAARQVEQSLETLLVTPEDPAHLIRVTSLEQSVLS</sequence>
<reference evidence="10 12" key="2">
    <citation type="submission" date="2019-07" db="EMBL/GenBank/DDBJ databases">
        <title>Whole genome shotgun sequence of Acetobacter cibinongensis NBRC 16605.</title>
        <authorList>
            <person name="Hosoyama A."/>
            <person name="Uohara A."/>
            <person name="Ohji S."/>
            <person name="Ichikawa N."/>
        </authorList>
    </citation>
    <scope>NUCLEOTIDE SEQUENCE [LARGE SCALE GENOMIC DNA]</scope>
    <source>
        <strain evidence="10 12">NBRC 16605</strain>
    </source>
</reference>
<protein>
    <submittedName>
        <fullName evidence="9">Fusaric acid resistance protein</fullName>
    </submittedName>
</protein>
<evidence type="ECO:0000313" key="9">
    <source>
        <dbReference type="EMBL" id="GAN59861.1"/>
    </source>
</evidence>
<feature type="domain" description="Integral membrane bound transporter" evidence="8">
    <location>
        <begin position="357"/>
        <end position="485"/>
    </location>
</feature>
<reference evidence="9 11" key="1">
    <citation type="submission" date="2012-11" db="EMBL/GenBank/DDBJ databases">
        <title>Whole genome sequence of Acetobacter cibinongensis 4H-1.</title>
        <authorList>
            <person name="Azuma Y."/>
            <person name="Higashiura N."/>
            <person name="Hirakawa H."/>
            <person name="Matsushita K."/>
        </authorList>
    </citation>
    <scope>NUCLEOTIDE SEQUENCE [LARGE SCALE GENOMIC DNA]</scope>
    <source>
        <strain evidence="9 11">4H-1</strain>
    </source>
</reference>
<feature type="transmembrane region" description="Helical" evidence="7">
    <location>
        <begin position="30"/>
        <end position="48"/>
    </location>
</feature>
<dbReference type="InterPro" id="IPR049453">
    <property type="entry name" value="Memb_transporter_dom"/>
</dbReference>
<proteinExistence type="inferred from homology"/>
<name>A0A0D6N2W4_9PROT</name>
<dbReference type="RefSeq" id="WP_048837899.1">
    <property type="nucleotide sequence ID" value="NZ_BAMV01000007.1"/>
</dbReference>
<keyword evidence="4 7" id="KW-1133">Transmembrane helix</keyword>
<dbReference type="EMBL" id="BAMV01000007">
    <property type="protein sequence ID" value="GAN59861.1"/>
    <property type="molecule type" value="Genomic_DNA"/>
</dbReference>
<evidence type="ECO:0000256" key="1">
    <source>
        <dbReference type="ARBA" id="ARBA00004651"/>
    </source>
</evidence>
<feature type="transmembrane region" description="Helical" evidence="7">
    <location>
        <begin position="99"/>
        <end position="118"/>
    </location>
</feature>
<evidence type="ECO:0000256" key="4">
    <source>
        <dbReference type="ARBA" id="ARBA00022989"/>
    </source>
</evidence>
<evidence type="ECO:0000256" key="5">
    <source>
        <dbReference type="ARBA" id="ARBA00023136"/>
    </source>
</evidence>
<gene>
    <name evidence="9" type="ORF">Abci_007_264</name>
    <name evidence="10" type="ORF">ACI01nite_19860</name>
</gene>
<evidence type="ECO:0000259" key="8">
    <source>
        <dbReference type="Pfam" id="PF13515"/>
    </source>
</evidence>
<feature type="transmembrane region" description="Helical" evidence="7">
    <location>
        <begin position="367"/>
        <end position="384"/>
    </location>
</feature>
<dbReference type="EMBL" id="BJVU01000008">
    <property type="protein sequence ID" value="GEL59384.1"/>
    <property type="molecule type" value="Genomic_DNA"/>
</dbReference>
<feature type="transmembrane region" description="Helical" evidence="7">
    <location>
        <begin position="125"/>
        <end position="141"/>
    </location>
</feature>
<keyword evidence="12" id="KW-1185">Reference proteome</keyword>
<feature type="transmembrane region" description="Helical" evidence="7">
    <location>
        <begin position="153"/>
        <end position="176"/>
    </location>
</feature>
<dbReference type="GO" id="GO:0005886">
    <property type="term" value="C:plasma membrane"/>
    <property type="evidence" value="ECO:0007669"/>
    <property type="project" value="UniProtKB-SubCell"/>
</dbReference>
<accession>A0A0D6N2W4</accession>
<dbReference type="PANTHER" id="PTHR30509">
    <property type="entry name" value="P-HYDROXYBENZOIC ACID EFFLUX PUMP SUBUNIT-RELATED"/>
    <property type="match status" value="1"/>
</dbReference>
<keyword evidence="2" id="KW-1003">Cell membrane</keyword>
<comment type="caution">
    <text evidence="9">The sequence shown here is derived from an EMBL/GenBank/DDBJ whole genome shotgun (WGS) entry which is preliminary data.</text>
</comment>
<dbReference type="Pfam" id="PF13515">
    <property type="entry name" value="FUSC_2"/>
    <property type="match status" value="1"/>
</dbReference>
<comment type="similarity">
    <text evidence="6">Belongs to the YccS/YhfK family.</text>
</comment>
<keyword evidence="3 7" id="KW-0812">Transmembrane</keyword>
<accession>A0A6N3SQP7</accession>
<evidence type="ECO:0000313" key="10">
    <source>
        <dbReference type="EMBL" id="GEL59384.1"/>
    </source>
</evidence>
<evidence type="ECO:0000256" key="7">
    <source>
        <dbReference type="SAM" id="Phobius"/>
    </source>
</evidence>
<dbReference type="AlphaFoldDB" id="A0A0D6N2W4"/>
<evidence type="ECO:0000313" key="12">
    <source>
        <dbReference type="Proteomes" id="UP000321891"/>
    </source>
</evidence>
<evidence type="ECO:0000256" key="6">
    <source>
        <dbReference type="ARBA" id="ARBA00043993"/>
    </source>
</evidence>
<dbReference type="PANTHER" id="PTHR30509:SF9">
    <property type="entry name" value="MULTIDRUG RESISTANCE PROTEIN MDTO"/>
    <property type="match status" value="1"/>
</dbReference>
<dbReference type="STRING" id="1231339.Abci_007_264"/>
<evidence type="ECO:0000313" key="11">
    <source>
        <dbReference type="Proteomes" id="UP000032671"/>
    </source>
</evidence>
<evidence type="ECO:0000256" key="2">
    <source>
        <dbReference type="ARBA" id="ARBA00022475"/>
    </source>
</evidence>
<dbReference type="Proteomes" id="UP000321891">
    <property type="component" value="Unassembled WGS sequence"/>
</dbReference>
<evidence type="ECO:0000256" key="3">
    <source>
        <dbReference type="ARBA" id="ARBA00022692"/>
    </source>
</evidence>